<name>A0A2X1AJJ2_BREDI</name>
<sequence>MLKTLVLTVALASLAGAAAAQDPHAGHAGHGGSQAKASGIVTNPADGAMTHGSPERFSVTFSHPMMLKTVTLTAQGRAPITVTAPSAPAARTVSAPLPRLAPGNYAAAWTAEGPDGHRMNGSTRFMVH</sequence>
<evidence type="ECO:0000256" key="3">
    <source>
        <dbReference type="SAM" id="SignalP"/>
    </source>
</evidence>
<evidence type="ECO:0000256" key="2">
    <source>
        <dbReference type="ARBA" id="ARBA00023008"/>
    </source>
</evidence>
<dbReference type="GO" id="GO:0005507">
    <property type="term" value="F:copper ion binding"/>
    <property type="evidence" value="ECO:0007669"/>
    <property type="project" value="InterPro"/>
</dbReference>
<dbReference type="Pfam" id="PF04234">
    <property type="entry name" value="CopC"/>
    <property type="match status" value="1"/>
</dbReference>
<dbReference type="Proteomes" id="UP000250358">
    <property type="component" value="Unassembled WGS sequence"/>
</dbReference>
<evidence type="ECO:0000256" key="1">
    <source>
        <dbReference type="ARBA" id="ARBA00022729"/>
    </source>
</evidence>
<evidence type="ECO:0000313" key="6">
    <source>
        <dbReference type="Proteomes" id="UP000250358"/>
    </source>
</evidence>
<dbReference type="Gene3D" id="2.60.40.1220">
    <property type="match status" value="1"/>
</dbReference>
<keyword evidence="1 3" id="KW-0732">Signal</keyword>
<dbReference type="InterPro" id="IPR014755">
    <property type="entry name" value="Cu-Rt/internalin_Ig-like"/>
</dbReference>
<dbReference type="AlphaFoldDB" id="A0A2X1AJJ2"/>
<protein>
    <submittedName>
        <fullName evidence="5">Copper resistance protein CopC</fullName>
    </submittedName>
</protein>
<dbReference type="EMBL" id="UAQM01000006">
    <property type="protein sequence ID" value="SPU43850.1"/>
    <property type="molecule type" value="Genomic_DNA"/>
</dbReference>
<organism evidence="5 6">
    <name type="scientific">Brevundimonas diminuta</name>
    <name type="common">Pseudomonas diminuta</name>
    <dbReference type="NCBI Taxonomy" id="293"/>
    <lineage>
        <taxon>Bacteria</taxon>
        <taxon>Pseudomonadati</taxon>
        <taxon>Pseudomonadota</taxon>
        <taxon>Alphaproteobacteria</taxon>
        <taxon>Caulobacterales</taxon>
        <taxon>Caulobacteraceae</taxon>
        <taxon>Brevundimonas</taxon>
    </lineage>
</organism>
<keyword evidence="2" id="KW-0186">Copper</keyword>
<reference evidence="5 6" key="1">
    <citation type="submission" date="2018-06" db="EMBL/GenBank/DDBJ databases">
        <authorList>
            <consortium name="Pathogen Informatics"/>
            <person name="Doyle S."/>
        </authorList>
    </citation>
    <scope>NUCLEOTIDE SEQUENCE [LARGE SCALE GENOMIC DNA]</scope>
    <source>
        <strain evidence="5 6">NCTC11165</strain>
    </source>
</reference>
<evidence type="ECO:0000259" key="4">
    <source>
        <dbReference type="Pfam" id="PF04234"/>
    </source>
</evidence>
<dbReference type="GO" id="GO:0042597">
    <property type="term" value="C:periplasmic space"/>
    <property type="evidence" value="ECO:0007669"/>
    <property type="project" value="InterPro"/>
</dbReference>
<proteinExistence type="predicted"/>
<dbReference type="InterPro" id="IPR014756">
    <property type="entry name" value="Ig_E-set"/>
</dbReference>
<feature type="signal peptide" evidence="3">
    <location>
        <begin position="1"/>
        <end position="20"/>
    </location>
</feature>
<dbReference type="RefSeq" id="WP_128115422.1">
    <property type="nucleotide sequence ID" value="NZ_UAQM01000006.1"/>
</dbReference>
<feature type="chain" id="PRO_5015850403" evidence="3">
    <location>
        <begin position="21"/>
        <end position="128"/>
    </location>
</feature>
<dbReference type="GO" id="GO:0046688">
    <property type="term" value="P:response to copper ion"/>
    <property type="evidence" value="ECO:0007669"/>
    <property type="project" value="InterPro"/>
</dbReference>
<dbReference type="SUPFAM" id="SSF81296">
    <property type="entry name" value="E set domains"/>
    <property type="match status" value="1"/>
</dbReference>
<feature type="domain" description="CopC" evidence="4">
    <location>
        <begin position="42"/>
        <end position="127"/>
    </location>
</feature>
<evidence type="ECO:0000313" key="5">
    <source>
        <dbReference type="EMBL" id="SPU43850.1"/>
    </source>
</evidence>
<accession>A0A2X1AJJ2</accession>
<dbReference type="InterPro" id="IPR007348">
    <property type="entry name" value="CopC_dom"/>
</dbReference>
<gene>
    <name evidence="5" type="ORF">NCTC11165_01243</name>
</gene>